<evidence type="ECO:0000313" key="3">
    <source>
        <dbReference type="EMBL" id="MFA0790161.1"/>
    </source>
</evidence>
<feature type="chain" id="PRO_5045454569" evidence="1">
    <location>
        <begin position="26"/>
        <end position="835"/>
    </location>
</feature>
<feature type="domain" description="Pilus assembly protein E-set like" evidence="2">
    <location>
        <begin position="274"/>
        <end position="325"/>
    </location>
</feature>
<gene>
    <name evidence="3" type="ORF">ACCI51_06355</name>
</gene>
<dbReference type="RefSeq" id="WP_371843000.1">
    <property type="nucleotide sequence ID" value="NZ_JBGMEL010000005.1"/>
</dbReference>
<keyword evidence="4" id="KW-1185">Reference proteome</keyword>
<sequence>MTIKFIKYFTYSFCILFVVSKSALAEIATKPPIETSIPSGFEDLSGPQITGADIYYGGQLIGVSEITVFPKYIEFNDPIAVFNLLPVTLDSERLKELLQQPQNKNTHRICHNLSQPDCGYLTPEDFAVIYDNDNYRLDVYFSPDLLPHQEAISDPYLPASSSKFSLVQNLGATWSGTKSEGIDNSYRATFNGTTIAGYGEGALRSDWHFSDEQGTQISSLHWAKDFRGKIYSAGLFQPQGNFGYFTPSQTIFGVEFRNSDHTRTDISHQQGALIEVNMPVRGRVEIYRENRLIHSELLSAGNKLLDTSNLPSGAYDIEIRTFDESGRPLTSFSEFFAKDFYLPAPGEWHWSLLAGMPTKSNSYSDLPNYYNEGLLQAYLGRRVSENIALFSAISATENQQLLELGTRWIGAQLELSPNVLIGSKGQHGYRIDARLRTPLFTLNASTADTNKEDSYDFSEYALLRNGLSYRSVGIQSQFYGGSLAFRYSKRNRTNIFYADTSSLENITRSNRKLATLSYQRTILKKNNWFGDITFSYNEADSEKYSSIDFQLRHQTNQWQHLANVRREFGDNPSNDPRRFSLDSKWNDRELWAAEVEQALGVESTKNGYYLESRSRLSGHQGFIHSSISLSDENNNRTTNYLGSFSTNLITAGKQFAWGGERSLESAIIVDIDGSKDKDFEVLVNNSRRGYAKGGKKSVINLPPFRSYDITLRPLDDGFYEYKEKSQFVTLYPGNVTEANYIIQPLYVIMGRLTSFGNGIPDTLVTIDSHRVTTDRFGVFQLEIPIDINGYSNLEVKWLNCSIDVQVEDSGENWINLGTLQQSDAYCLPPFKVSKK</sequence>
<organism evidence="3 4">
    <name type="scientific">Microbulbifer echini</name>
    <dbReference type="NCBI Taxonomy" id="1529067"/>
    <lineage>
        <taxon>Bacteria</taxon>
        <taxon>Pseudomonadati</taxon>
        <taxon>Pseudomonadota</taxon>
        <taxon>Gammaproteobacteria</taxon>
        <taxon>Cellvibrionales</taxon>
        <taxon>Microbulbiferaceae</taxon>
        <taxon>Microbulbifer</taxon>
    </lineage>
</organism>
<evidence type="ECO:0000259" key="2">
    <source>
        <dbReference type="Pfam" id="PF16967"/>
    </source>
</evidence>
<accession>A0ABV4NL50</accession>
<evidence type="ECO:0000313" key="4">
    <source>
        <dbReference type="Proteomes" id="UP001569414"/>
    </source>
</evidence>
<dbReference type="InterPro" id="IPR032636">
    <property type="entry name" value="Pilus_assem_E-set-like_dom"/>
</dbReference>
<keyword evidence="1" id="KW-0732">Signal</keyword>
<name>A0ABV4NL50_9GAMM</name>
<protein>
    <submittedName>
        <fullName evidence="3">TcfC E-set like domain-containing protein</fullName>
    </submittedName>
</protein>
<feature type="signal peptide" evidence="1">
    <location>
        <begin position="1"/>
        <end position="25"/>
    </location>
</feature>
<reference evidence="3 4" key="1">
    <citation type="submission" date="2024-08" db="EMBL/GenBank/DDBJ databases">
        <authorList>
            <person name="Ishaq N."/>
        </authorList>
    </citation>
    <scope>NUCLEOTIDE SEQUENCE [LARGE SCALE GENOMIC DNA]</scope>
    <source>
        <strain evidence="3 4">JCM 30400</strain>
    </source>
</reference>
<dbReference type="EMBL" id="JBGMEL010000005">
    <property type="protein sequence ID" value="MFA0790161.1"/>
    <property type="molecule type" value="Genomic_DNA"/>
</dbReference>
<proteinExistence type="predicted"/>
<dbReference type="Proteomes" id="UP001569414">
    <property type="component" value="Unassembled WGS sequence"/>
</dbReference>
<dbReference type="Pfam" id="PF16967">
    <property type="entry name" value="TcfC"/>
    <property type="match status" value="1"/>
</dbReference>
<comment type="caution">
    <text evidence="3">The sequence shown here is derived from an EMBL/GenBank/DDBJ whole genome shotgun (WGS) entry which is preliminary data.</text>
</comment>
<evidence type="ECO:0000256" key="1">
    <source>
        <dbReference type="SAM" id="SignalP"/>
    </source>
</evidence>